<evidence type="ECO:0000256" key="1">
    <source>
        <dbReference type="ARBA" id="ARBA00001974"/>
    </source>
</evidence>
<evidence type="ECO:0000256" key="11">
    <source>
        <dbReference type="SAM" id="MobiDB-lite"/>
    </source>
</evidence>
<dbReference type="AlphaFoldDB" id="A0A8E2EKT1"/>
<dbReference type="GO" id="GO:0006879">
    <property type="term" value="P:intracellular iron ion homeostasis"/>
    <property type="evidence" value="ECO:0007669"/>
    <property type="project" value="TreeGrafter"/>
</dbReference>
<name>A0A8E2EKT1_9PEZI</name>
<evidence type="ECO:0000256" key="5">
    <source>
        <dbReference type="ARBA" id="ARBA00022630"/>
    </source>
</evidence>
<accession>A0A8E2EKT1</accession>
<organism evidence="12 13">
    <name type="scientific">Lepidopterella palustris CBS 459.81</name>
    <dbReference type="NCBI Taxonomy" id="1314670"/>
    <lineage>
        <taxon>Eukaryota</taxon>
        <taxon>Fungi</taxon>
        <taxon>Dikarya</taxon>
        <taxon>Ascomycota</taxon>
        <taxon>Pezizomycotina</taxon>
        <taxon>Dothideomycetes</taxon>
        <taxon>Pleosporomycetidae</taxon>
        <taxon>Mytilinidiales</taxon>
        <taxon>Argynnaceae</taxon>
        <taxon>Lepidopterella</taxon>
    </lineage>
</organism>
<evidence type="ECO:0000256" key="7">
    <source>
        <dbReference type="ARBA" id="ARBA00022857"/>
    </source>
</evidence>
<keyword evidence="13" id="KW-1185">Reference proteome</keyword>
<feature type="compositionally biased region" description="Basic and acidic residues" evidence="11">
    <location>
        <begin position="32"/>
        <end position="42"/>
    </location>
</feature>
<evidence type="ECO:0000256" key="2">
    <source>
        <dbReference type="ARBA" id="ARBA00004924"/>
    </source>
</evidence>
<sequence length="521" mass="58109">MTPHAESPTLRVNGSFSNVIDVGDVANGHGTNEPDRRLETASKNKSHLRHTAEDELHDLVCVGFGPASLAIAVALHDALDSSGSSLDAPHLHGRLPKVAFLERQYQFSWHAGMLLPGAKMQITFLKDMATLRNPRSEFTFINYLHKNNRLVEFTNLSTFLPQRIEYEAYMRWCAGWFEDVVEYGQDVFQIMPEQSSGSGGKVDSFFVMSRNSKTGEVSSRRTKHVVIAAGGRPSIPKTFPQRHPRVIHSSQFSYVAPKLLKDPQFQYKIAVVGSGQSAAEIFDNLHSYYPRARTSLLIKGAALRPSDDSPFVNEIFNPSRVDSTFAQAADLRASRIAEDRNTNYGVVRLNLLDRIYETLYTQRIQYGNSSSEEARWPHRILPYRNVVQIEESPVISDGVRLIIRDGSPRYCSGAAAGEDKDEIMDVDVVFVATGYTRNVHEELLSDARMLMKGGDREGAKWEVARNYKVLFEEGKVSDEAGVWLQGCCESTHGISDTLLSILATRGGEMVRSIFGGENGEE</sequence>
<dbReference type="InterPro" id="IPR036188">
    <property type="entry name" value="FAD/NAD-bd_sf"/>
</dbReference>
<evidence type="ECO:0000256" key="6">
    <source>
        <dbReference type="ARBA" id="ARBA00022827"/>
    </source>
</evidence>
<evidence type="ECO:0000256" key="8">
    <source>
        <dbReference type="ARBA" id="ARBA00023002"/>
    </source>
</evidence>
<dbReference type="EC" id="1.14.13.196" evidence="4"/>
<reference evidence="12 13" key="1">
    <citation type="journal article" date="2016" name="Nat. Commun.">
        <title>Ectomycorrhizal ecology is imprinted in the genome of the dominant symbiotic fungus Cenococcum geophilum.</title>
        <authorList>
            <consortium name="DOE Joint Genome Institute"/>
            <person name="Peter M."/>
            <person name="Kohler A."/>
            <person name="Ohm R.A."/>
            <person name="Kuo A."/>
            <person name="Krutzmann J."/>
            <person name="Morin E."/>
            <person name="Arend M."/>
            <person name="Barry K.W."/>
            <person name="Binder M."/>
            <person name="Choi C."/>
            <person name="Clum A."/>
            <person name="Copeland A."/>
            <person name="Grisel N."/>
            <person name="Haridas S."/>
            <person name="Kipfer T."/>
            <person name="LaButti K."/>
            <person name="Lindquist E."/>
            <person name="Lipzen A."/>
            <person name="Maire R."/>
            <person name="Meier B."/>
            <person name="Mihaltcheva S."/>
            <person name="Molinier V."/>
            <person name="Murat C."/>
            <person name="Poggeler S."/>
            <person name="Quandt C.A."/>
            <person name="Sperisen C."/>
            <person name="Tritt A."/>
            <person name="Tisserant E."/>
            <person name="Crous P.W."/>
            <person name="Henrissat B."/>
            <person name="Nehls U."/>
            <person name="Egli S."/>
            <person name="Spatafora J.W."/>
            <person name="Grigoriev I.V."/>
            <person name="Martin F.M."/>
        </authorList>
    </citation>
    <scope>NUCLEOTIDE SEQUENCE [LARGE SCALE GENOMIC DNA]</scope>
    <source>
        <strain evidence="12 13">CBS 459.81</strain>
    </source>
</reference>
<gene>
    <name evidence="12" type="ORF">K432DRAFT_317636</name>
</gene>
<evidence type="ECO:0000256" key="10">
    <source>
        <dbReference type="ARBA" id="ARBA00049248"/>
    </source>
</evidence>
<dbReference type="Proteomes" id="UP000250266">
    <property type="component" value="Unassembled WGS sequence"/>
</dbReference>
<comment type="catalytic activity">
    <reaction evidence="9">
        <text>L-ornithine + NADPH + O2 = N(5)-hydroxy-L-ornithine + NADP(+) + H2O</text>
        <dbReference type="Rhea" id="RHEA:41508"/>
        <dbReference type="ChEBI" id="CHEBI:15377"/>
        <dbReference type="ChEBI" id="CHEBI:15379"/>
        <dbReference type="ChEBI" id="CHEBI:46911"/>
        <dbReference type="ChEBI" id="CHEBI:57783"/>
        <dbReference type="ChEBI" id="CHEBI:58349"/>
        <dbReference type="ChEBI" id="CHEBI:78275"/>
        <dbReference type="EC" id="1.14.13.196"/>
    </reaction>
</comment>
<dbReference type="GO" id="GO:0016491">
    <property type="term" value="F:oxidoreductase activity"/>
    <property type="evidence" value="ECO:0007669"/>
    <property type="project" value="UniProtKB-KW"/>
</dbReference>
<proteinExistence type="inferred from homology"/>
<dbReference type="OrthoDB" id="3519933at2759"/>
<dbReference type="SUPFAM" id="SSF51905">
    <property type="entry name" value="FAD/NAD(P)-binding domain"/>
    <property type="match status" value="1"/>
</dbReference>
<comment type="similarity">
    <text evidence="3">Belongs to the lysine N(6)-hydroxylase/L-ornithine N(5)-oxygenase family.</text>
</comment>
<dbReference type="InterPro" id="IPR025700">
    <property type="entry name" value="Lys/Orn_oxygenase"/>
</dbReference>
<dbReference type="PANTHER" id="PTHR42802">
    <property type="entry name" value="MONOOXYGENASE"/>
    <property type="match status" value="1"/>
</dbReference>
<keyword evidence="5" id="KW-0285">Flavoprotein</keyword>
<evidence type="ECO:0000313" key="12">
    <source>
        <dbReference type="EMBL" id="OCK85810.1"/>
    </source>
</evidence>
<feature type="region of interest" description="Disordered" evidence="11">
    <location>
        <begin position="23"/>
        <end position="49"/>
    </location>
</feature>
<evidence type="ECO:0000256" key="3">
    <source>
        <dbReference type="ARBA" id="ARBA00007588"/>
    </source>
</evidence>
<keyword evidence="7" id="KW-0521">NADP</keyword>
<dbReference type="PRINTS" id="PR00368">
    <property type="entry name" value="FADPNR"/>
</dbReference>
<evidence type="ECO:0000313" key="13">
    <source>
        <dbReference type="Proteomes" id="UP000250266"/>
    </source>
</evidence>
<evidence type="ECO:0000256" key="9">
    <source>
        <dbReference type="ARBA" id="ARBA00047598"/>
    </source>
</evidence>
<keyword evidence="8" id="KW-0560">Oxidoreductase</keyword>
<dbReference type="Gene3D" id="3.50.50.60">
    <property type="entry name" value="FAD/NAD(P)-binding domain"/>
    <property type="match status" value="1"/>
</dbReference>
<comment type="catalytic activity">
    <reaction evidence="10">
        <text>L-ornithine + NADH + O2 = N(5)-hydroxy-L-ornithine + NAD(+) + H2O</text>
        <dbReference type="Rhea" id="RHEA:41512"/>
        <dbReference type="ChEBI" id="CHEBI:15377"/>
        <dbReference type="ChEBI" id="CHEBI:15379"/>
        <dbReference type="ChEBI" id="CHEBI:46911"/>
        <dbReference type="ChEBI" id="CHEBI:57540"/>
        <dbReference type="ChEBI" id="CHEBI:57945"/>
        <dbReference type="ChEBI" id="CHEBI:78275"/>
        <dbReference type="EC" id="1.14.13.196"/>
    </reaction>
</comment>
<keyword evidence="6" id="KW-0274">FAD</keyword>
<evidence type="ECO:0000256" key="4">
    <source>
        <dbReference type="ARBA" id="ARBA00012881"/>
    </source>
</evidence>
<comment type="cofactor">
    <cofactor evidence="1">
        <name>FAD</name>
        <dbReference type="ChEBI" id="CHEBI:57692"/>
    </cofactor>
</comment>
<dbReference type="PANTHER" id="PTHR42802:SF1">
    <property type="entry name" value="L-ORNITHINE N(5)-MONOOXYGENASE"/>
    <property type="match status" value="1"/>
</dbReference>
<protein>
    <recommendedName>
        <fullName evidence="4">L-ornithine N(5)-monooxygenase [NAD(P)H]</fullName>
        <ecNumber evidence="4">1.14.13.196</ecNumber>
    </recommendedName>
</protein>
<dbReference type="EMBL" id="KV744813">
    <property type="protein sequence ID" value="OCK85810.1"/>
    <property type="molecule type" value="Genomic_DNA"/>
</dbReference>
<comment type="pathway">
    <text evidence="2">Siderophore biosynthesis.</text>
</comment>
<dbReference type="Pfam" id="PF13434">
    <property type="entry name" value="Lys_Orn_oxgnase"/>
    <property type="match status" value="1"/>
</dbReference>